<dbReference type="AlphaFoldDB" id="A0A2W2CHZ3"/>
<evidence type="ECO:0000313" key="1">
    <source>
        <dbReference type="EMBL" id="PZF79793.1"/>
    </source>
</evidence>
<dbReference type="PROSITE" id="PS51365">
    <property type="entry name" value="RENAL_DIPEPTIDASE_2"/>
    <property type="match status" value="1"/>
</dbReference>
<dbReference type="InterPro" id="IPR008257">
    <property type="entry name" value="Pept_M19"/>
</dbReference>
<dbReference type="Gene3D" id="3.20.20.140">
    <property type="entry name" value="Metal-dependent hydrolases"/>
    <property type="match status" value="1"/>
</dbReference>
<dbReference type="PANTHER" id="PTHR10443">
    <property type="entry name" value="MICROSOMAL DIPEPTIDASE"/>
    <property type="match status" value="1"/>
</dbReference>
<comment type="caution">
    <text evidence="1">The sequence shown here is derived from an EMBL/GenBank/DDBJ whole genome shotgun (WGS) entry which is preliminary data.</text>
</comment>
<accession>A0A2W2CHZ3</accession>
<dbReference type="PANTHER" id="PTHR10443:SF12">
    <property type="entry name" value="DIPEPTIDASE"/>
    <property type="match status" value="1"/>
</dbReference>
<proteinExistence type="predicted"/>
<reference evidence="1 2" key="1">
    <citation type="submission" date="2018-01" db="EMBL/GenBank/DDBJ databases">
        <title>Draft genome sequence of Jiangella sp. GTF31.</title>
        <authorList>
            <person name="Sahin N."/>
            <person name="Ay H."/>
            <person name="Saygin H."/>
        </authorList>
    </citation>
    <scope>NUCLEOTIDE SEQUENCE [LARGE SCALE GENOMIC DNA]</scope>
    <source>
        <strain evidence="1 2">GTF31</strain>
    </source>
</reference>
<sequence>MTTRSTVTETTPAPAYDGYRAYSYLQAGVDYQDFRLAAEIGRVPAYDGGLSDEERARVARLLAENIVISLHEHAVVLPEDPDEIRRYNRTGRQRTGYEGLAHSGLTAVVDNFMAGASCVTSQHGWKWDDMIYALGFRLADLAKQDFVVHATTVQEIRDAKAAGKVALIAGLECATMIENELDRIDMLYGFGVRQLGIAYSQANLLGSGLSERSDAGLTHFGRRAVERMNKLGMAIDISHCGDRTGLDVIETSSVPVMITHAGARAVWPIPRLKPDDVIKACAERGGIIGIEAAPHTTLSEAHPEHSLESFMDHFQYCVDLVGIDHVTFGPDTMFGDHVAVHRTYAGNYAHKDENRLQHPLVDYVAGVENPGESFHNITGWLVRHGYSDADIAKVLGGNTMRVLEAVWRSTDDTDDPARGR</sequence>
<dbReference type="InterPro" id="IPR032466">
    <property type="entry name" value="Metal_Hydrolase"/>
</dbReference>
<keyword evidence="2" id="KW-1185">Reference proteome</keyword>
<dbReference type="EMBL" id="POTW01000117">
    <property type="protein sequence ID" value="PZF79793.1"/>
    <property type="molecule type" value="Genomic_DNA"/>
</dbReference>
<dbReference type="Proteomes" id="UP000248764">
    <property type="component" value="Unassembled WGS sequence"/>
</dbReference>
<dbReference type="Pfam" id="PF01244">
    <property type="entry name" value="Peptidase_M19"/>
    <property type="match status" value="1"/>
</dbReference>
<gene>
    <name evidence="1" type="ORF">C1I92_29455</name>
</gene>
<dbReference type="SUPFAM" id="SSF51556">
    <property type="entry name" value="Metallo-dependent hydrolases"/>
    <property type="match status" value="1"/>
</dbReference>
<dbReference type="GO" id="GO:0006508">
    <property type="term" value="P:proteolysis"/>
    <property type="evidence" value="ECO:0007669"/>
    <property type="project" value="InterPro"/>
</dbReference>
<protein>
    <submittedName>
        <fullName evidence="1">Diguanylate cyclase</fullName>
    </submittedName>
</protein>
<evidence type="ECO:0000313" key="2">
    <source>
        <dbReference type="Proteomes" id="UP000248764"/>
    </source>
</evidence>
<name>A0A2W2CHZ3_9ACTN</name>
<dbReference type="GO" id="GO:0070573">
    <property type="term" value="F:metallodipeptidase activity"/>
    <property type="evidence" value="ECO:0007669"/>
    <property type="project" value="InterPro"/>
</dbReference>
<organism evidence="1 2">
    <name type="scientific">Jiangella anatolica</name>
    <dbReference type="NCBI Taxonomy" id="2670374"/>
    <lineage>
        <taxon>Bacteria</taxon>
        <taxon>Bacillati</taxon>
        <taxon>Actinomycetota</taxon>
        <taxon>Actinomycetes</taxon>
        <taxon>Jiangellales</taxon>
        <taxon>Jiangellaceae</taxon>
        <taxon>Jiangella</taxon>
    </lineage>
</organism>